<keyword evidence="7 9" id="KW-1133">Transmembrane helix</keyword>
<dbReference type="Proteomes" id="UP000295416">
    <property type="component" value="Unassembled WGS sequence"/>
</dbReference>
<evidence type="ECO:0000313" key="10">
    <source>
        <dbReference type="EMBL" id="TCP31253.1"/>
    </source>
</evidence>
<feature type="transmembrane region" description="Helical" evidence="9">
    <location>
        <begin position="301"/>
        <end position="321"/>
    </location>
</feature>
<dbReference type="Pfam" id="PF03186">
    <property type="entry name" value="CobD_Cbib"/>
    <property type="match status" value="1"/>
</dbReference>
<dbReference type="GO" id="GO:0009236">
    <property type="term" value="P:cobalamin biosynthetic process"/>
    <property type="evidence" value="ECO:0007669"/>
    <property type="project" value="UniProtKB-UniRule"/>
</dbReference>
<accession>A0A4R2P8H0</accession>
<dbReference type="EMBL" id="SLXK01000003">
    <property type="protein sequence ID" value="TCP31253.1"/>
    <property type="molecule type" value="Genomic_DNA"/>
</dbReference>
<dbReference type="PANTHER" id="PTHR34308:SF1">
    <property type="entry name" value="COBALAMIN BIOSYNTHESIS PROTEIN CBIB"/>
    <property type="match status" value="1"/>
</dbReference>
<evidence type="ECO:0000256" key="1">
    <source>
        <dbReference type="ARBA" id="ARBA00004651"/>
    </source>
</evidence>
<dbReference type="OrthoDB" id="9811967at2"/>
<dbReference type="GO" id="GO:0048472">
    <property type="term" value="F:threonine-phosphate decarboxylase activity"/>
    <property type="evidence" value="ECO:0007669"/>
    <property type="project" value="InterPro"/>
</dbReference>
<evidence type="ECO:0000256" key="8">
    <source>
        <dbReference type="ARBA" id="ARBA00023136"/>
    </source>
</evidence>
<dbReference type="RefSeq" id="WP_132743840.1">
    <property type="nucleotide sequence ID" value="NZ_SLXK01000003.1"/>
</dbReference>
<comment type="pathway">
    <text evidence="2 9">Cofactor biosynthesis; adenosylcobalamin biosynthesis.</text>
</comment>
<dbReference type="NCBIfam" id="TIGR00380">
    <property type="entry name" value="cobal_cbiB"/>
    <property type="match status" value="1"/>
</dbReference>
<comment type="caution">
    <text evidence="9">Lacks conserved residue(s) required for the propagation of feature annotation.</text>
</comment>
<comment type="caution">
    <text evidence="10">The sequence shown here is derived from an EMBL/GenBank/DDBJ whole genome shotgun (WGS) entry which is preliminary data.</text>
</comment>
<evidence type="ECO:0000256" key="3">
    <source>
        <dbReference type="ARBA" id="ARBA00006263"/>
    </source>
</evidence>
<keyword evidence="11" id="KW-1185">Reference proteome</keyword>
<keyword evidence="4 9" id="KW-1003">Cell membrane</keyword>
<feature type="transmembrane region" description="Helical" evidence="9">
    <location>
        <begin position="52"/>
        <end position="71"/>
    </location>
</feature>
<comment type="similarity">
    <text evidence="3 9">Belongs to the CobD/CbiB family.</text>
</comment>
<keyword evidence="5 9" id="KW-0169">Cobalamin biosynthesis</keyword>
<comment type="function">
    <text evidence="9">Converts cobyric acid to cobinamide by the addition of aminopropanol on the F carboxylic group.</text>
</comment>
<dbReference type="AlphaFoldDB" id="A0A4R2P8H0"/>
<keyword evidence="6 9" id="KW-0812">Transmembrane</keyword>
<dbReference type="GO" id="GO:0005886">
    <property type="term" value="C:plasma membrane"/>
    <property type="evidence" value="ECO:0007669"/>
    <property type="project" value="UniProtKB-SubCell"/>
</dbReference>
<dbReference type="PANTHER" id="PTHR34308">
    <property type="entry name" value="COBALAMIN BIOSYNTHESIS PROTEIN CBIB"/>
    <property type="match status" value="1"/>
</dbReference>
<protein>
    <recommendedName>
        <fullName evidence="9">Cobalamin biosynthesis protein CobD</fullName>
    </recommendedName>
</protein>
<dbReference type="GO" id="GO:0015420">
    <property type="term" value="F:ABC-type vitamin B12 transporter activity"/>
    <property type="evidence" value="ECO:0007669"/>
    <property type="project" value="UniProtKB-UniRule"/>
</dbReference>
<proteinExistence type="inferred from homology"/>
<comment type="subcellular location">
    <subcellularLocation>
        <location evidence="1 9">Cell membrane</location>
        <topology evidence="1 9">Multi-pass membrane protein</topology>
    </subcellularLocation>
</comment>
<dbReference type="UniPathway" id="UPA00148"/>
<dbReference type="InterPro" id="IPR004485">
    <property type="entry name" value="Cobalamin_biosynth_CobD/CbiB"/>
</dbReference>
<name>A0A4R2P8H0_9BACL</name>
<sequence length="326" mass="35920">MLNSVIAATFAVLLDKMIGDPKWLPHPVILIGKIISLFDQKWNKGACRKIKGMLFLAILILIVFIAAYAILTAAYRIHPMIGIIIETVMIATTIAQKGLKDAALNVYKPLARGEINQARRDLSMIVGRDTEGLAEQEITRGAIETVAENTSDGITAPLFWAMVGGGPFAMIYRAVNTCDSMVGYKNKTYEQFGFASAKMDDILNWIPSRVTSLLMVIVNRPAAGQTRKACWMVVKRDAKKHPSPNSGWGETAVAALLGIQLGGENRYQGVVSNRAVMGRKLVSLQKEHIIKSIAIMNSTTIFFVMFLWVMTGLSLLIYNWMGVVLQ</sequence>
<evidence type="ECO:0000256" key="2">
    <source>
        <dbReference type="ARBA" id="ARBA00004953"/>
    </source>
</evidence>
<dbReference type="HAMAP" id="MF_00024">
    <property type="entry name" value="CobD_CbiB"/>
    <property type="match status" value="1"/>
</dbReference>
<organism evidence="10 11">
    <name type="scientific">Scopulibacillus darangshiensis</name>
    <dbReference type="NCBI Taxonomy" id="442528"/>
    <lineage>
        <taxon>Bacteria</taxon>
        <taxon>Bacillati</taxon>
        <taxon>Bacillota</taxon>
        <taxon>Bacilli</taxon>
        <taxon>Bacillales</taxon>
        <taxon>Sporolactobacillaceae</taxon>
        <taxon>Scopulibacillus</taxon>
    </lineage>
</organism>
<evidence type="ECO:0000313" key="11">
    <source>
        <dbReference type="Proteomes" id="UP000295416"/>
    </source>
</evidence>
<evidence type="ECO:0000256" key="4">
    <source>
        <dbReference type="ARBA" id="ARBA00022475"/>
    </source>
</evidence>
<keyword evidence="8 9" id="KW-0472">Membrane</keyword>
<evidence type="ECO:0000256" key="9">
    <source>
        <dbReference type="HAMAP-Rule" id="MF_00024"/>
    </source>
</evidence>
<evidence type="ECO:0000256" key="6">
    <source>
        <dbReference type="ARBA" id="ARBA00022692"/>
    </source>
</evidence>
<reference evidence="10 11" key="1">
    <citation type="submission" date="2019-03" db="EMBL/GenBank/DDBJ databases">
        <title>Genomic Encyclopedia of Type Strains, Phase IV (KMG-IV): sequencing the most valuable type-strain genomes for metagenomic binning, comparative biology and taxonomic classification.</title>
        <authorList>
            <person name="Goeker M."/>
        </authorList>
    </citation>
    <scope>NUCLEOTIDE SEQUENCE [LARGE SCALE GENOMIC DNA]</scope>
    <source>
        <strain evidence="10 11">DSM 19377</strain>
    </source>
</reference>
<gene>
    <name evidence="9" type="primary">cobD</name>
    <name evidence="10" type="ORF">EV207_103137</name>
</gene>
<evidence type="ECO:0000256" key="7">
    <source>
        <dbReference type="ARBA" id="ARBA00022989"/>
    </source>
</evidence>
<evidence type="ECO:0000256" key="5">
    <source>
        <dbReference type="ARBA" id="ARBA00022573"/>
    </source>
</evidence>